<protein>
    <recommendedName>
        <fullName evidence="3">Transcription factor domain-containing protein</fullName>
    </recommendedName>
</protein>
<dbReference type="PANTHER" id="PTHR47785:SF5">
    <property type="entry name" value="ZN(II)2CYS6 TRANSCRIPTION FACTOR (EUROFUNG)"/>
    <property type="match status" value="1"/>
</dbReference>
<name>A0A9X0BD74_9EURO</name>
<evidence type="ECO:0008006" key="3">
    <source>
        <dbReference type="Google" id="ProtNLM"/>
    </source>
</evidence>
<evidence type="ECO:0000313" key="1">
    <source>
        <dbReference type="EMBL" id="KAJ5408254.1"/>
    </source>
</evidence>
<sequence>MNRAYVVMGEKQDADWIKNIQQLIYHQKTLEEEIKLWCSHIPPRINLNQSEGFNSELAYFVQGRGISCREWIHRPFLYYAIHQPAEDPIMPQIMPLAQECLRLCVEWQSNVLPYHLHHGTWYQARSSATRALLLIAAFRSGTIEMPLNWKHTVQLALNCLQHWARDGSDIAQAADSVQSLFNMT</sequence>
<dbReference type="GeneID" id="81365754"/>
<reference evidence="1" key="2">
    <citation type="journal article" date="2023" name="IMA Fungus">
        <title>Comparative genomic study of the Penicillium genus elucidates a diverse pangenome and 15 lateral gene transfer events.</title>
        <authorList>
            <person name="Petersen C."/>
            <person name="Sorensen T."/>
            <person name="Nielsen M.R."/>
            <person name="Sondergaard T.E."/>
            <person name="Sorensen J.L."/>
            <person name="Fitzpatrick D.A."/>
            <person name="Frisvad J.C."/>
            <person name="Nielsen K.L."/>
        </authorList>
    </citation>
    <scope>NUCLEOTIDE SEQUENCE</scope>
    <source>
        <strain evidence="1">IBT 29677</strain>
    </source>
</reference>
<comment type="caution">
    <text evidence="1">The sequence shown here is derived from an EMBL/GenBank/DDBJ whole genome shotgun (WGS) entry which is preliminary data.</text>
</comment>
<dbReference type="RefSeq" id="XP_056492569.1">
    <property type="nucleotide sequence ID" value="XM_056626774.1"/>
</dbReference>
<dbReference type="OrthoDB" id="4356994at2759"/>
<dbReference type="AlphaFoldDB" id="A0A9X0BD74"/>
<dbReference type="CDD" id="cd12148">
    <property type="entry name" value="fungal_TF_MHR"/>
    <property type="match status" value="1"/>
</dbReference>
<organism evidence="1 2">
    <name type="scientific">Penicillium cosmopolitanum</name>
    <dbReference type="NCBI Taxonomy" id="1131564"/>
    <lineage>
        <taxon>Eukaryota</taxon>
        <taxon>Fungi</taxon>
        <taxon>Dikarya</taxon>
        <taxon>Ascomycota</taxon>
        <taxon>Pezizomycotina</taxon>
        <taxon>Eurotiomycetes</taxon>
        <taxon>Eurotiomycetidae</taxon>
        <taxon>Eurotiales</taxon>
        <taxon>Aspergillaceae</taxon>
        <taxon>Penicillium</taxon>
    </lineage>
</organism>
<gene>
    <name evidence="1" type="ORF">N7509_002137</name>
</gene>
<dbReference type="InterPro" id="IPR053181">
    <property type="entry name" value="EcdB-like_regulator"/>
</dbReference>
<accession>A0A9X0BD74</accession>
<dbReference type="EMBL" id="JAPZBU010000004">
    <property type="protein sequence ID" value="KAJ5408254.1"/>
    <property type="molecule type" value="Genomic_DNA"/>
</dbReference>
<keyword evidence="2" id="KW-1185">Reference proteome</keyword>
<proteinExistence type="predicted"/>
<reference evidence="1" key="1">
    <citation type="submission" date="2022-12" db="EMBL/GenBank/DDBJ databases">
        <authorList>
            <person name="Petersen C."/>
        </authorList>
    </citation>
    <scope>NUCLEOTIDE SEQUENCE</scope>
    <source>
        <strain evidence="1">IBT 29677</strain>
    </source>
</reference>
<dbReference type="PANTHER" id="PTHR47785">
    <property type="entry name" value="ZN(II)2CYS6 TRANSCRIPTION FACTOR (EUROFUNG)-RELATED-RELATED"/>
    <property type="match status" value="1"/>
</dbReference>
<evidence type="ECO:0000313" key="2">
    <source>
        <dbReference type="Proteomes" id="UP001147747"/>
    </source>
</evidence>
<dbReference type="Proteomes" id="UP001147747">
    <property type="component" value="Unassembled WGS sequence"/>
</dbReference>